<evidence type="ECO:0000313" key="9">
    <source>
        <dbReference type="Proteomes" id="UP000777784"/>
    </source>
</evidence>
<dbReference type="GO" id="GO:0005886">
    <property type="term" value="C:plasma membrane"/>
    <property type="evidence" value="ECO:0007669"/>
    <property type="project" value="TreeGrafter"/>
</dbReference>
<reference evidence="8" key="1">
    <citation type="submission" date="2021-05" db="EMBL/GenBank/DDBJ databases">
        <title>Energy efficiency and biological interactions define the core microbiome of deep oligotrophic groundwater.</title>
        <authorList>
            <person name="Mehrshad M."/>
            <person name="Lopez-Fernandez M."/>
            <person name="Bell E."/>
            <person name="Bernier-Latmani R."/>
            <person name="Bertilsson S."/>
            <person name="Dopson M."/>
        </authorList>
    </citation>
    <scope>NUCLEOTIDE SEQUENCE</scope>
    <source>
        <strain evidence="8">Modern_marine.mb.64</strain>
    </source>
</reference>
<dbReference type="Pfam" id="PF01578">
    <property type="entry name" value="Cytochrom_C_asm"/>
    <property type="match status" value="1"/>
</dbReference>
<accession>A0A948W3V8</accession>
<dbReference type="InterPro" id="IPR045062">
    <property type="entry name" value="Cyt_c_biogenesis_CcsA/CcmC"/>
</dbReference>
<name>A0A948W3V8_UNCEI</name>
<sequence>MAAAGRIQWLLVLLLVLLVGTIQGQTQDVPPPPQRDFLSDEARNALKVLMVQDYQGRMKPLDTLCREMSWKISKQAKVDGWEPVDMFMSWMVNQTYWVDQPLLAVRNDQLKRTLGLDPEQAEGKVHIVPSSLITQTGQYQLESMVEEIHRTPGNLRTKMQRKLLQFDDRFNLFFMSLRGQTLRIFPLPNDDNNSWLSLREVLPSLDAATQAEYQQAYTELISGIQWQDNERVIAGTKAVAKIQEKYGASVMPSKLAVRSELILNQTEPFKVVIFPYLAAFLILFGGYFYSLARHKGAKFRFRHPLYFIGSMVFLISILIHLLGYLMRWIASGRAPLSNGYESLIFISLMVGIVGFYYELRDRRGSVGGLGALLTLVILGIAMLPTFDPAISPLVPVLASVWLIIHVTIITASYGFLSLAALMSMTMLILHWFKGPNRKTLRAAILNMSQLHWSVMIAGLAFLSVGTFLGGVWANESWGRYWGWDPKETWALVTILVYAFVVHLRFIDKTNKPLLIAAGSFISISSVIMTYFGVNYFLSGLHSYAEGDVSSVPSWVYLGAIAMLLIVFISFIRDKTRHWDEIAEG</sequence>
<feature type="transmembrane region" description="Helical" evidence="6">
    <location>
        <begin position="304"/>
        <end position="330"/>
    </location>
</feature>
<dbReference type="InterPro" id="IPR002541">
    <property type="entry name" value="Cyt_c_assembly"/>
</dbReference>
<dbReference type="PANTHER" id="PTHR30071">
    <property type="entry name" value="HEME EXPORTER PROTEIN C"/>
    <property type="match status" value="1"/>
</dbReference>
<comment type="caution">
    <text evidence="8">The sequence shown here is derived from an EMBL/GenBank/DDBJ whole genome shotgun (WGS) entry which is preliminary data.</text>
</comment>
<feature type="transmembrane region" description="Helical" evidence="6">
    <location>
        <begin position="450"/>
        <end position="473"/>
    </location>
</feature>
<evidence type="ECO:0000256" key="5">
    <source>
        <dbReference type="ARBA" id="ARBA00023136"/>
    </source>
</evidence>
<feature type="transmembrane region" description="Helical" evidence="6">
    <location>
        <begin position="273"/>
        <end position="292"/>
    </location>
</feature>
<feature type="transmembrane region" description="Helical" evidence="6">
    <location>
        <begin position="488"/>
        <end position="506"/>
    </location>
</feature>
<dbReference type="GO" id="GO:0020037">
    <property type="term" value="F:heme binding"/>
    <property type="evidence" value="ECO:0007669"/>
    <property type="project" value="InterPro"/>
</dbReference>
<comment type="subcellular location">
    <subcellularLocation>
        <location evidence="1">Membrane</location>
        <topology evidence="1">Multi-pass membrane protein</topology>
    </subcellularLocation>
</comment>
<protein>
    <submittedName>
        <fullName evidence="8">Cytochrome c biogenesis protein CcsA</fullName>
    </submittedName>
</protein>
<feature type="transmembrane region" description="Helical" evidence="6">
    <location>
        <begin position="553"/>
        <end position="571"/>
    </location>
</feature>
<evidence type="ECO:0000256" key="1">
    <source>
        <dbReference type="ARBA" id="ARBA00004141"/>
    </source>
</evidence>
<dbReference type="EMBL" id="JAHJDP010000065">
    <property type="protein sequence ID" value="MBU2691522.1"/>
    <property type="molecule type" value="Genomic_DNA"/>
</dbReference>
<feature type="transmembrane region" description="Helical" evidence="6">
    <location>
        <begin position="342"/>
        <end position="359"/>
    </location>
</feature>
<keyword evidence="5 6" id="KW-0472">Membrane</keyword>
<keyword evidence="3" id="KW-0201">Cytochrome c-type biogenesis</keyword>
<keyword evidence="4 6" id="KW-1133">Transmembrane helix</keyword>
<gene>
    <name evidence="8" type="primary">ccsA</name>
    <name evidence="8" type="ORF">KJ970_11400</name>
</gene>
<organism evidence="8 9">
    <name type="scientific">Eiseniibacteriota bacterium</name>
    <dbReference type="NCBI Taxonomy" id="2212470"/>
    <lineage>
        <taxon>Bacteria</taxon>
        <taxon>Candidatus Eiseniibacteriota</taxon>
    </lineage>
</organism>
<evidence type="ECO:0000256" key="3">
    <source>
        <dbReference type="ARBA" id="ARBA00022748"/>
    </source>
</evidence>
<feature type="transmembrane region" description="Helical" evidence="6">
    <location>
        <begin position="513"/>
        <end position="533"/>
    </location>
</feature>
<evidence type="ECO:0000313" key="8">
    <source>
        <dbReference type="EMBL" id="MBU2691522.1"/>
    </source>
</evidence>
<keyword evidence="2 6" id="KW-0812">Transmembrane</keyword>
<evidence type="ECO:0000256" key="4">
    <source>
        <dbReference type="ARBA" id="ARBA00022989"/>
    </source>
</evidence>
<evidence type="ECO:0000256" key="2">
    <source>
        <dbReference type="ARBA" id="ARBA00022692"/>
    </source>
</evidence>
<dbReference type="PANTHER" id="PTHR30071:SF1">
    <property type="entry name" value="CYTOCHROME B_B6 PROTEIN-RELATED"/>
    <property type="match status" value="1"/>
</dbReference>
<feature type="domain" description="Cytochrome c assembly protein" evidence="7">
    <location>
        <begin position="336"/>
        <end position="541"/>
    </location>
</feature>
<evidence type="ECO:0000259" key="7">
    <source>
        <dbReference type="Pfam" id="PF01578"/>
    </source>
</evidence>
<feature type="transmembrane region" description="Helical" evidence="6">
    <location>
        <begin position="398"/>
        <end position="429"/>
    </location>
</feature>
<feature type="transmembrane region" description="Helical" evidence="6">
    <location>
        <begin position="366"/>
        <end position="386"/>
    </location>
</feature>
<evidence type="ECO:0000256" key="6">
    <source>
        <dbReference type="SAM" id="Phobius"/>
    </source>
</evidence>
<dbReference type="Proteomes" id="UP000777784">
    <property type="component" value="Unassembled WGS sequence"/>
</dbReference>
<proteinExistence type="predicted"/>
<dbReference type="AlphaFoldDB" id="A0A948W3V8"/>
<dbReference type="GO" id="GO:0017004">
    <property type="term" value="P:cytochrome complex assembly"/>
    <property type="evidence" value="ECO:0007669"/>
    <property type="project" value="UniProtKB-KW"/>
</dbReference>